<organism evidence="1 2">
    <name type="scientific">Kuenenia stuttgartiensis</name>
    <dbReference type="NCBI Taxonomy" id="174633"/>
    <lineage>
        <taxon>Bacteria</taxon>
        <taxon>Pseudomonadati</taxon>
        <taxon>Planctomycetota</taxon>
        <taxon>Candidatus Brocadiia</taxon>
        <taxon>Candidatus Brocadiales</taxon>
        <taxon>Candidatus Brocadiaceae</taxon>
        <taxon>Candidatus Kuenenia</taxon>
    </lineage>
</organism>
<dbReference type="EMBL" id="CP049055">
    <property type="protein sequence ID" value="QII11040.1"/>
    <property type="molecule type" value="Genomic_DNA"/>
</dbReference>
<dbReference type="NCBIfam" id="TIGR02436">
    <property type="entry name" value="four helix bundle protein"/>
    <property type="match status" value="1"/>
</dbReference>
<dbReference type="InterPro" id="IPR036583">
    <property type="entry name" value="23S_rRNA_IVS_sf"/>
</dbReference>
<protein>
    <recommendedName>
        <fullName evidence="3">Four helix bundle protein</fullName>
    </recommendedName>
</protein>
<reference evidence="1 2" key="1">
    <citation type="submission" date="2020-02" db="EMBL/GenBank/DDBJ databases">
        <title>Newly sequenced genome of strain CSTR1 showed variability in Candidatus Kuenenia stuttgartiensis genomes.</title>
        <authorList>
            <person name="Ding C."/>
            <person name="Adrian L."/>
        </authorList>
    </citation>
    <scope>NUCLEOTIDE SEQUENCE [LARGE SCALE GENOMIC DNA]</scope>
    <source>
        <strain evidence="1 2">CSTR1</strain>
    </source>
</reference>
<evidence type="ECO:0008006" key="3">
    <source>
        <dbReference type="Google" id="ProtNLM"/>
    </source>
</evidence>
<dbReference type="Pfam" id="PF05635">
    <property type="entry name" value="23S_rRNA_IVP"/>
    <property type="match status" value="1"/>
</dbReference>
<dbReference type="CDD" id="cd16377">
    <property type="entry name" value="23S_rRNA_IVP_like"/>
    <property type="match status" value="1"/>
</dbReference>
<dbReference type="PANTHER" id="PTHR38471:SF2">
    <property type="entry name" value="FOUR HELIX BUNDLE PROTEIN"/>
    <property type="match status" value="1"/>
</dbReference>
<dbReference type="PANTHER" id="PTHR38471">
    <property type="entry name" value="FOUR HELIX BUNDLE PROTEIN"/>
    <property type="match status" value="1"/>
</dbReference>
<name>A0A6G7GN56_KUEST</name>
<dbReference type="Gene3D" id="1.20.1440.60">
    <property type="entry name" value="23S rRNA-intervening sequence"/>
    <property type="match status" value="1"/>
</dbReference>
<dbReference type="SUPFAM" id="SSF158446">
    <property type="entry name" value="IVS-encoded protein-like"/>
    <property type="match status" value="1"/>
</dbReference>
<evidence type="ECO:0000313" key="1">
    <source>
        <dbReference type="EMBL" id="QII11040.1"/>
    </source>
</evidence>
<accession>A0A6G7GN56</accession>
<dbReference type="InterPro" id="IPR012657">
    <property type="entry name" value="23S_rRNA-intervening_sequence"/>
</dbReference>
<evidence type="ECO:0000313" key="2">
    <source>
        <dbReference type="Proteomes" id="UP000501926"/>
    </source>
</evidence>
<dbReference type="Proteomes" id="UP000501926">
    <property type="component" value="Chromosome"/>
</dbReference>
<dbReference type="RefSeq" id="WP_164994723.1">
    <property type="nucleotide sequence ID" value="NZ_CP049055.1"/>
</dbReference>
<dbReference type="AlphaFoldDB" id="A0A6G7GN56"/>
<gene>
    <name evidence="1" type="ORF">KsCSTR_16610</name>
</gene>
<sequence>MSELNETKSTFETLEVWKKARELRKEISILTKALPSDERFRLADQLVRASRSVTANIAEGHGRYHFQENIQFCRQARGSLYEVLDHLTVALDENYISEEEFNILKTKIFVVIKILNGYISYLKKRKGME</sequence>
<proteinExistence type="predicted"/>